<reference evidence="1 2" key="1">
    <citation type="submission" date="2009-01" db="EMBL/GenBank/DDBJ databases">
        <authorList>
            <person name="Fulton L."/>
            <person name="Clifton S."/>
            <person name="Chinwalla A.T."/>
            <person name="Mitreva M."/>
            <person name="Sodergren E."/>
            <person name="Weinstock G."/>
            <person name="Clifton S."/>
            <person name="Dooling D.J."/>
            <person name="Fulton B."/>
            <person name="Minx P."/>
            <person name="Pepin K.H."/>
            <person name="Johnson M."/>
            <person name="Bhonagiri V."/>
            <person name="Nash W.E."/>
            <person name="Mardis E.R."/>
            <person name="Wilson R.K."/>
        </authorList>
    </citation>
    <scope>NUCLEOTIDE SEQUENCE [LARGE SCALE GENOMIC DNA]</scope>
    <source>
        <strain evidence="1 2">ATCC 33806</strain>
    </source>
</reference>
<proteinExistence type="predicted"/>
<sequence>MGGILMGSPRYGLAFIEIDSGDRSIDSAELQHVLSMLVLTYLDSSNCINIRPSFGGGLVATMHLPAVIIDIINTNIDYVRRTARLPADFSLEQLDLLRMVALFGGPDTHIKFNTTLYPAQPLDQHYCDCVDRARATLVTNTIGSLQGELYSYLGRDHVMAVGLELANRDVIEIDYDPYAFPTFSVAIEGIVNLHGIIQTHPDSGRPMRIKLRRFNLVQ</sequence>
<gene>
    <name evidence="1" type="ORF">CORMATOL_02234</name>
</gene>
<dbReference type="Proteomes" id="UP000006247">
    <property type="component" value="Unassembled WGS sequence"/>
</dbReference>
<protein>
    <submittedName>
        <fullName evidence="1">Uncharacterized protein</fullName>
    </submittedName>
</protein>
<comment type="caution">
    <text evidence="1">The sequence shown here is derived from an EMBL/GenBank/DDBJ whole genome shotgun (WGS) entry which is preliminary data.</text>
</comment>
<organism evidence="1 2">
    <name type="scientific">Corynebacterium matruchotii ATCC 33806</name>
    <dbReference type="NCBI Taxonomy" id="566549"/>
    <lineage>
        <taxon>Bacteria</taxon>
        <taxon>Bacillati</taxon>
        <taxon>Actinomycetota</taxon>
        <taxon>Actinomycetes</taxon>
        <taxon>Mycobacteriales</taxon>
        <taxon>Corynebacteriaceae</taxon>
        <taxon>Corynebacterium</taxon>
    </lineage>
</organism>
<evidence type="ECO:0000313" key="2">
    <source>
        <dbReference type="Proteomes" id="UP000006247"/>
    </source>
</evidence>
<dbReference type="EMBL" id="ACEB01000031">
    <property type="protein sequence ID" value="EEG26342.1"/>
    <property type="molecule type" value="Genomic_DNA"/>
</dbReference>
<evidence type="ECO:0000313" key="1">
    <source>
        <dbReference type="EMBL" id="EEG26342.1"/>
    </source>
</evidence>
<name>C0E5F8_9CORY</name>
<dbReference type="AlphaFoldDB" id="C0E5F8"/>
<dbReference type="HOGENOM" id="CLU_1265181_0_0_11"/>
<accession>C0E5F8</accession>